<keyword evidence="2" id="KW-1185">Reference proteome</keyword>
<dbReference type="Proteomes" id="UP000829196">
    <property type="component" value="Unassembled WGS sequence"/>
</dbReference>
<evidence type="ECO:0000313" key="1">
    <source>
        <dbReference type="EMBL" id="KAI0515724.1"/>
    </source>
</evidence>
<evidence type="ECO:0000313" key="2">
    <source>
        <dbReference type="Proteomes" id="UP000829196"/>
    </source>
</evidence>
<proteinExistence type="predicted"/>
<name>A0A8T3BK09_DENNO</name>
<dbReference type="AlphaFoldDB" id="A0A8T3BK09"/>
<gene>
    <name evidence="1" type="ORF">KFK09_008391</name>
</gene>
<reference evidence="1" key="1">
    <citation type="journal article" date="2022" name="Front. Genet.">
        <title>Chromosome-Scale Assembly of the Dendrobium nobile Genome Provides Insights Into the Molecular Mechanism of the Biosynthesis of the Medicinal Active Ingredient of Dendrobium.</title>
        <authorList>
            <person name="Xu Q."/>
            <person name="Niu S.-C."/>
            <person name="Li K.-L."/>
            <person name="Zheng P.-J."/>
            <person name="Zhang X.-J."/>
            <person name="Jia Y."/>
            <person name="Liu Y."/>
            <person name="Niu Y.-X."/>
            <person name="Yu L.-H."/>
            <person name="Chen D.-F."/>
            <person name="Zhang G.-Q."/>
        </authorList>
    </citation>
    <scope>NUCLEOTIDE SEQUENCE</scope>
    <source>
        <tissue evidence="1">Leaf</tissue>
    </source>
</reference>
<dbReference type="EMBL" id="JAGYWB010000007">
    <property type="protein sequence ID" value="KAI0515724.1"/>
    <property type="molecule type" value="Genomic_DNA"/>
</dbReference>
<sequence length="53" mass="6246">MKCRNEMFSINLVYIQTLKLATLQRATDWLKHKNTKLSEQLSQTNKSKHSNPQ</sequence>
<comment type="caution">
    <text evidence="1">The sequence shown here is derived from an EMBL/GenBank/DDBJ whole genome shotgun (WGS) entry which is preliminary data.</text>
</comment>
<accession>A0A8T3BK09</accession>
<protein>
    <submittedName>
        <fullName evidence="1">Uncharacterized protein</fullName>
    </submittedName>
</protein>
<organism evidence="1 2">
    <name type="scientific">Dendrobium nobile</name>
    <name type="common">Orchid</name>
    <dbReference type="NCBI Taxonomy" id="94219"/>
    <lineage>
        <taxon>Eukaryota</taxon>
        <taxon>Viridiplantae</taxon>
        <taxon>Streptophyta</taxon>
        <taxon>Embryophyta</taxon>
        <taxon>Tracheophyta</taxon>
        <taxon>Spermatophyta</taxon>
        <taxon>Magnoliopsida</taxon>
        <taxon>Liliopsida</taxon>
        <taxon>Asparagales</taxon>
        <taxon>Orchidaceae</taxon>
        <taxon>Epidendroideae</taxon>
        <taxon>Malaxideae</taxon>
        <taxon>Dendrobiinae</taxon>
        <taxon>Dendrobium</taxon>
    </lineage>
</organism>